<dbReference type="Gene3D" id="3.40.50.150">
    <property type="entry name" value="Vaccinia Virus protein VP39"/>
    <property type="match status" value="1"/>
</dbReference>
<evidence type="ECO:0000256" key="2">
    <source>
        <dbReference type="ARBA" id="ARBA00022603"/>
    </source>
</evidence>
<keyword evidence="10" id="KW-1185">Reference proteome</keyword>
<feature type="signal peptide" evidence="8">
    <location>
        <begin position="1"/>
        <end position="15"/>
    </location>
</feature>
<reference evidence="9" key="1">
    <citation type="submission" date="2019-06" db="EMBL/GenBank/DDBJ databases">
        <authorList>
            <consortium name="Wellcome Sanger Institute Data Sharing"/>
        </authorList>
    </citation>
    <scope>NUCLEOTIDE SEQUENCE [LARGE SCALE GENOMIC DNA]</scope>
</reference>
<name>A0A668AQD9_9TELE</name>
<dbReference type="SUPFAM" id="SSF53335">
    <property type="entry name" value="S-adenosyl-L-methionine-dependent methyltransferases"/>
    <property type="match status" value="1"/>
</dbReference>
<proteinExistence type="inferred from homology"/>
<dbReference type="EC" id="2.1.1.6" evidence="1"/>
<evidence type="ECO:0000256" key="6">
    <source>
        <dbReference type="ARBA" id="ARBA00022939"/>
    </source>
</evidence>
<feature type="chain" id="PRO_5025344813" description="catechol O-methyltransferase" evidence="8">
    <location>
        <begin position="16"/>
        <end position="247"/>
    </location>
</feature>
<keyword evidence="6" id="KW-0128">Catecholamine metabolism</keyword>
<keyword evidence="8" id="KW-0732">Signal</keyword>
<keyword evidence="5" id="KW-0531">Neurotransmitter degradation</keyword>
<evidence type="ECO:0000313" key="9">
    <source>
        <dbReference type="Ensembl" id="ENSMMDP00005053638.1"/>
    </source>
</evidence>
<dbReference type="PANTHER" id="PTHR43836:SF3">
    <property type="entry name" value="CATECHOL O-METHYLTRANSFERASE"/>
    <property type="match status" value="1"/>
</dbReference>
<organism evidence="9 10">
    <name type="scientific">Myripristis murdjan</name>
    <name type="common">pinecone soldierfish</name>
    <dbReference type="NCBI Taxonomy" id="586833"/>
    <lineage>
        <taxon>Eukaryota</taxon>
        <taxon>Metazoa</taxon>
        <taxon>Chordata</taxon>
        <taxon>Craniata</taxon>
        <taxon>Vertebrata</taxon>
        <taxon>Euteleostomi</taxon>
        <taxon>Actinopterygii</taxon>
        <taxon>Neopterygii</taxon>
        <taxon>Teleostei</taxon>
        <taxon>Neoteleostei</taxon>
        <taxon>Acanthomorphata</taxon>
        <taxon>Holocentriformes</taxon>
        <taxon>Holocentridae</taxon>
        <taxon>Myripristis</taxon>
    </lineage>
</organism>
<sequence length="247" mass="27657">MWLTVLLLRYRAKLAALCRRALAWALQLLRGRVCVRSTHAFVFSGCTHGDARSVLETFDLYADTHPSLSIGPQRGEVLDEVVRRVQPQHVLELGTHCGYSAVRLLRMLPPAGRLITVEQEPLAAELAEELILVAGFKHSQFQVLTCSSAEAIPALRPAVGPDGLSLVLMDHDPQRFLPDLLALEAQGLLRPAGCCVLLVDRRQRDGGLRETLDHLRERRDRYCLRTQRQSVVEIVYREEDHSTAVEG</sequence>
<dbReference type="InParanoid" id="A0A668AQD9"/>
<reference evidence="9" key="3">
    <citation type="submission" date="2025-09" db="UniProtKB">
        <authorList>
            <consortium name="Ensembl"/>
        </authorList>
    </citation>
    <scope>IDENTIFICATION</scope>
</reference>
<dbReference type="Pfam" id="PF01596">
    <property type="entry name" value="Methyltransf_3"/>
    <property type="match status" value="1"/>
</dbReference>
<dbReference type="GeneTree" id="ENSGT00940000155317"/>
<accession>A0A668AQD9</accession>
<dbReference type="PROSITE" id="PS51682">
    <property type="entry name" value="SAM_OMT_I"/>
    <property type="match status" value="1"/>
</dbReference>
<evidence type="ECO:0000256" key="8">
    <source>
        <dbReference type="SAM" id="SignalP"/>
    </source>
</evidence>
<dbReference type="Ensembl" id="ENSMMDT00005054679.1">
    <property type="protein sequence ID" value="ENSMMDP00005053638.1"/>
    <property type="gene ID" value="ENSMMDG00005024125.1"/>
</dbReference>
<dbReference type="GO" id="GO:0016206">
    <property type="term" value="F:catechol O-methyltransferase activity"/>
    <property type="evidence" value="ECO:0007669"/>
    <property type="project" value="UniProtKB-EC"/>
</dbReference>
<dbReference type="GO" id="GO:0042417">
    <property type="term" value="P:dopamine metabolic process"/>
    <property type="evidence" value="ECO:0007669"/>
    <property type="project" value="TreeGrafter"/>
</dbReference>
<dbReference type="InterPro" id="IPR002935">
    <property type="entry name" value="SAM_O-MeTrfase"/>
</dbReference>
<evidence type="ECO:0000256" key="7">
    <source>
        <dbReference type="ARBA" id="ARBA00023453"/>
    </source>
</evidence>
<keyword evidence="2" id="KW-0489">Methyltransferase</keyword>
<dbReference type="GO" id="GO:0032502">
    <property type="term" value="P:developmental process"/>
    <property type="evidence" value="ECO:0007669"/>
    <property type="project" value="TreeGrafter"/>
</dbReference>
<comment type="similarity">
    <text evidence="7">Belongs to the class I-like SAM-binding methyltransferase superfamily. Cation-dependent O-methyltransferase family.</text>
</comment>
<dbReference type="InterPro" id="IPR029063">
    <property type="entry name" value="SAM-dependent_MTases_sf"/>
</dbReference>
<dbReference type="AlphaFoldDB" id="A0A668AQD9"/>
<evidence type="ECO:0000256" key="1">
    <source>
        <dbReference type="ARBA" id="ARBA00012880"/>
    </source>
</evidence>
<keyword evidence="4" id="KW-0949">S-adenosyl-L-methionine</keyword>
<evidence type="ECO:0000256" key="3">
    <source>
        <dbReference type="ARBA" id="ARBA00022679"/>
    </source>
</evidence>
<dbReference type="Proteomes" id="UP000472263">
    <property type="component" value="Chromosome 10"/>
</dbReference>
<dbReference type="PANTHER" id="PTHR43836">
    <property type="entry name" value="CATECHOL O-METHYLTRANSFERASE 1-RELATED"/>
    <property type="match status" value="1"/>
</dbReference>
<keyword evidence="3" id="KW-0808">Transferase</keyword>
<evidence type="ECO:0000313" key="10">
    <source>
        <dbReference type="Proteomes" id="UP000472263"/>
    </source>
</evidence>
<protein>
    <recommendedName>
        <fullName evidence="1">catechol O-methyltransferase</fullName>
        <ecNumber evidence="1">2.1.1.6</ecNumber>
    </recommendedName>
</protein>
<evidence type="ECO:0000256" key="5">
    <source>
        <dbReference type="ARBA" id="ARBA00022867"/>
    </source>
</evidence>
<reference evidence="9" key="2">
    <citation type="submission" date="2025-08" db="UniProtKB">
        <authorList>
            <consortium name="Ensembl"/>
        </authorList>
    </citation>
    <scope>IDENTIFICATION</scope>
</reference>
<dbReference type="GO" id="GO:0042424">
    <property type="term" value="P:catecholamine catabolic process"/>
    <property type="evidence" value="ECO:0007669"/>
    <property type="project" value="TreeGrafter"/>
</dbReference>
<evidence type="ECO:0000256" key="4">
    <source>
        <dbReference type="ARBA" id="ARBA00022691"/>
    </source>
</evidence>
<dbReference type="GO" id="GO:0032259">
    <property type="term" value="P:methylation"/>
    <property type="evidence" value="ECO:0007669"/>
    <property type="project" value="UniProtKB-KW"/>
</dbReference>